<comment type="caution">
    <text evidence="1">The sequence shown here is derived from an EMBL/GenBank/DDBJ whole genome shotgun (WGS) entry which is preliminary data.</text>
</comment>
<keyword evidence="2" id="KW-1185">Reference proteome</keyword>
<dbReference type="OrthoDB" id="3264508at2759"/>
<dbReference type="EMBL" id="LUGG01000005">
    <property type="protein sequence ID" value="OBZ74510.1"/>
    <property type="molecule type" value="Genomic_DNA"/>
</dbReference>
<dbReference type="Proteomes" id="UP000092993">
    <property type="component" value="Unassembled WGS sequence"/>
</dbReference>
<accession>A0A1C7MC91</accession>
<evidence type="ECO:0000313" key="1">
    <source>
        <dbReference type="EMBL" id="OBZ74510.1"/>
    </source>
</evidence>
<name>A0A1C7MC91_GRIFR</name>
<protein>
    <recommendedName>
        <fullName evidence="3">F-box domain-containing protein</fullName>
    </recommendedName>
</protein>
<sequence length="149" mass="16613">MGAVVPDIDRYITPISNTMESIPSGGALPFDILIHVFELLRNEYASLYNCCLVSQVTKVAASKVLYGQVTYSPAYSPVLRLKRRDELSEGFFHSARLPHNSVHVLKVEISGYLSTRPAPLDRLAISLREALSFSQKYCLYSQTSRICGI</sequence>
<proteinExistence type="predicted"/>
<reference evidence="1 2" key="1">
    <citation type="submission" date="2016-03" db="EMBL/GenBank/DDBJ databases">
        <title>Whole genome sequencing of Grifola frondosa 9006-11.</title>
        <authorList>
            <person name="Min B."/>
            <person name="Park H."/>
            <person name="Kim J.-G."/>
            <person name="Cho H."/>
            <person name="Oh Y.-L."/>
            <person name="Kong W.-S."/>
            <person name="Choi I.-G."/>
        </authorList>
    </citation>
    <scope>NUCLEOTIDE SEQUENCE [LARGE SCALE GENOMIC DNA]</scope>
    <source>
        <strain evidence="1 2">9006-11</strain>
    </source>
</reference>
<organism evidence="1 2">
    <name type="scientific">Grifola frondosa</name>
    <name type="common">Maitake</name>
    <name type="synonym">Polyporus frondosus</name>
    <dbReference type="NCBI Taxonomy" id="5627"/>
    <lineage>
        <taxon>Eukaryota</taxon>
        <taxon>Fungi</taxon>
        <taxon>Dikarya</taxon>
        <taxon>Basidiomycota</taxon>
        <taxon>Agaricomycotina</taxon>
        <taxon>Agaricomycetes</taxon>
        <taxon>Polyporales</taxon>
        <taxon>Grifolaceae</taxon>
        <taxon>Grifola</taxon>
    </lineage>
</organism>
<evidence type="ECO:0000313" key="2">
    <source>
        <dbReference type="Proteomes" id="UP000092993"/>
    </source>
</evidence>
<evidence type="ECO:0008006" key="3">
    <source>
        <dbReference type="Google" id="ProtNLM"/>
    </source>
</evidence>
<dbReference type="AlphaFoldDB" id="A0A1C7MC91"/>
<gene>
    <name evidence="1" type="ORF">A0H81_05150</name>
</gene>